<dbReference type="Pfam" id="PF00082">
    <property type="entry name" value="Peptidase_S8"/>
    <property type="match status" value="1"/>
</dbReference>
<dbReference type="InterPro" id="IPR023828">
    <property type="entry name" value="Peptidase_S8_Ser-AS"/>
</dbReference>
<evidence type="ECO:0000256" key="8">
    <source>
        <dbReference type="SAM" id="SignalP"/>
    </source>
</evidence>
<evidence type="ECO:0000313" key="12">
    <source>
        <dbReference type="Proteomes" id="UP001187682"/>
    </source>
</evidence>
<dbReference type="GO" id="GO:0005576">
    <property type="term" value="C:extracellular region"/>
    <property type="evidence" value="ECO:0007669"/>
    <property type="project" value="UniProtKB-ARBA"/>
</dbReference>
<keyword evidence="4 6" id="KW-0378">Hydrolase</keyword>
<keyword evidence="2 6" id="KW-0645">Protease</keyword>
<dbReference type="PROSITE" id="PS00138">
    <property type="entry name" value="SUBTILASE_SER"/>
    <property type="match status" value="1"/>
</dbReference>
<dbReference type="CDD" id="cd04077">
    <property type="entry name" value="Peptidases_S8_PCSK9_ProteinaseK_like"/>
    <property type="match status" value="1"/>
</dbReference>
<dbReference type="PROSITE" id="PS00137">
    <property type="entry name" value="SUBTILASE_HIS"/>
    <property type="match status" value="1"/>
</dbReference>
<dbReference type="PANTHER" id="PTHR43806">
    <property type="entry name" value="PEPTIDASE S8"/>
    <property type="match status" value="1"/>
</dbReference>
<dbReference type="InterPro" id="IPR036852">
    <property type="entry name" value="Peptidase_S8/S53_dom_sf"/>
</dbReference>
<comment type="caution">
    <text evidence="11">The sequence shown here is derived from an EMBL/GenBank/DDBJ whole genome shotgun (WGS) entry which is preliminary data.</text>
</comment>
<dbReference type="InterPro" id="IPR037045">
    <property type="entry name" value="S8pro/Inhibitor_I9_sf"/>
</dbReference>
<organism evidence="11 12">
    <name type="scientific">Cephalotrichum gorgonifer</name>
    <dbReference type="NCBI Taxonomy" id="2041049"/>
    <lineage>
        <taxon>Eukaryota</taxon>
        <taxon>Fungi</taxon>
        <taxon>Dikarya</taxon>
        <taxon>Ascomycota</taxon>
        <taxon>Pezizomycotina</taxon>
        <taxon>Sordariomycetes</taxon>
        <taxon>Hypocreomycetidae</taxon>
        <taxon>Microascales</taxon>
        <taxon>Microascaceae</taxon>
        <taxon>Cephalotrichum</taxon>
    </lineage>
</organism>
<evidence type="ECO:0000259" key="10">
    <source>
        <dbReference type="Pfam" id="PF05922"/>
    </source>
</evidence>
<feature type="active site" description="Charge relay system" evidence="6">
    <location>
        <position position="185"/>
    </location>
</feature>
<sequence>MMNIKAIALLLGALLAPAAAAPAAASAREVVAEKYIVTLKSNLVSPQVESHVSWVKNVAKRDLEGRRSVGVEKVWSKNFKGYSGVFDAQTVEDIRASDEVLAVEPVAVWELYDTVTQEDAPWGLGSISHRTPSHTDYLYDSSAGEGTYAYIVDTGVLAEHVSLEGRASLGYNAYPGAPDADRNGHGTHVAGTIASKDYGVAKKATVVAVKVFDTGSSTTEIVLDGFEWAVNNITATPGRAAVSVISMSLGGPVSTAFNAAVQAAYDAGILSVVAAGNSNADAANYSPASAPSAITVGATTITNARASFSNYGTLVDVFAPGQNVLSAWIGSNTATNTISGTSMATPHVSGLVLYLKALEGLASPGSVTERILQLATSGVVTSPGTGSPNLLAFNGISE</sequence>
<evidence type="ECO:0000256" key="3">
    <source>
        <dbReference type="ARBA" id="ARBA00022729"/>
    </source>
</evidence>
<dbReference type="InterPro" id="IPR010259">
    <property type="entry name" value="S8pro/Inhibitor_I9"/>
</dbReference>
<feature type="active site" description="Charge relay system" evidence="6">
    <location>
        <position position="342"/>
    </location>
</feature>
<evidence type="ECO:0000259" key="9">
    <source>
        <dbReference type="Pfam" id="PF00082"/>
    </source>
</evidence>
<evidence type="ECO:0000256" key="1">
    <source>
        <dbReference type="ARBA" id="ARBA00011073"/>
    </source>
</evidence>
<dbReference type="SUPFAM" id="SSF52743">
    <property type="entry name" value="Subtilisin-like"/>
    <property type="match status" value="1"/>
</dbReference>
<feature type="chain" id="PRO_5042082488" evidence="8">
    <location>
        <begin position="21"/>
        <end position="398"/>
    </location>
</feature>
<dbReference type="Pfam" id="PF05922">
    <property type="entry name" value="Inhibitor_I9"/>
    <property type="match status" value="1"/>
</dbReference>
<proteinExistence type="inferred from homology"/>
<keyword evidence="3 8" id="KW-0732">Signal</keyword>
<dbReference type="InterPro" id="IPR000209">
    <property type="entry name" value="Peptidase_S8/S53_dom"/>
</dbReference>
<dbReference type="PANTHER" id="PTHR43806:SF58">
    <property type="entry name" value="ALKALINE PROTEASE 1-RELATED"/>
    <property type="match status" value="1"/>
</dbReference>
<evidence type="ECO:0000313" key="11">
    <source>
        <dbReference type="EMBL" id="SPO06424.1"/>
    </source>
</evidence>
<dbReference type="GO" id="GO:0006508">
    <property type="term" value="P:proteolysis"/>
    <property type="evidence" value="ECO:0007669"/>
    <property type="project" value="UniProtKB-KW"/>
</dbReference>
<keyword evidence="12" id="KW-1185">Reference proteome</keyword>
<feature type="signal peptide" evidence="8">
    <location>
        <begin position="1"/>
        <end position="20"/>
    </location>
</feature>
<dbReference type="InterPro" id="IPR022398">
    <property type="entry name" value="Peptidase_S8_His-AS"/>
</dbReference>
<name>A0AAE8N6P8_9PEZI</name>
<dbReference type="InterPro" id="IPR015500">
    <property type="entry name" value="Peptidase_S8_subtilisin-rel"/>
</dbReference>
<gene>
    <name evidence="11" type="ORF">DNG_09114</name>
</gene>
<dbReference type="GO" id="GO:0004252">
    <property type="term" value="F:serine-type endopeptidase activity"/>
    <property type="evidence" value="ECO:0007669"/>
    <property type="project" value="UniProtKB-UniRule"/>
</dbReference>
<reference evidence="11" key="1">
    <citation type="submission" date="2018-03" db="EMBL/GenBank/DDBJ databases">
        <authorList>
            <person name="Guldener U."/>
        </authorList>
    </citation>
    <scope>NUCLEOTIDE SEQUENCE</scope>
</reference>
<dbReference type="InterPro" id="IPR034193">
    <property type="entry name" value="PCSK9_ProteinaseK-like"/>
</dbReference>
<evidence type="ECO:0000256" key="7">
    <source>
        <dbReference type="RuleBase" id="RU003355"/>
    </source>
</evidence>
<evidence type="ECO:0000256" key="2">
    <source>
        <dbReference type="ARBA" id="ARBA00022670"/>
    </source>
</evidence>
<evidence type="ECO:0000256" key="5">
    <source>
        <dbReference type="ARBA" id="ARBA00022825"/>
    </source>
</evidence>
<dbReference type="Proteomes" id="UP001187682">
    <property type="component" value="Unassembled WGS sequence"/>
</dbReference>
<dbReference type="AlphaFoldDB" id="A0AAE8N6P8"/>
<dbReference type="Gene3D" id="3.40.50.200">
    <property type="entry name" value="Peptidase S8/S53 domain"/>
    <property type="match status" value="1"/>
</dbReference>
<dbReference type="InterPro" id="IPR023827">
    <property type="entry name" value="Peptidase_S8_Asp-AS"/>
</dbReference>
<comment type="similarity">
    <text evidence="1 6 7">Belongs to the peptidase S8 family.</text>
</comment>
<dbReference type="PROSITE" id="PS00136">
    <property type="entry name" value="SUBTILASE_ASP"/>
    <property type="match status" value="1"/>
</dbReference>
<dbReference type="PROSITE" id="PS51892">
    <property type="entry name" value="SUBTILASE"/>
    <property type="match status" value="1"/>
</dbReference>
<feature type="domain" description="Peptidase S8/S53" evidence="9">
    <location>
        <begin position="146"/>
        <end position="377"/>
    </location>
</feature>
<dbReference type="InterPro" id="IPR050131">
    <property type="entry name" value="Peptidase_S8_subtilisin-like"/>
</dbReference>
<evidence type="ECO:0000256" key="6">
    <source>
        <dbReference type="PROSITE-ProRule" id="PRU01240"/>
    </source>
</evidence>
<dbReference type="Gene3D" id="3.30.70.80">
    <property type="entry name" value="Peptidase S8 propeptide/proteinase inhibitor I9"/>
    <property type="match status" value="1"/>
</dbReference>
<dbReference type="PRINTS" id="PR00723">
    <property type="entry name" value="SUBTILISIN"/>
</dbReference>
<dbReference type="FunFam" id="3.40.50.200:FF:000014">
    <property type="entry name" value="Proteinase K"/>
    <property type="match status" value="1"/>
</dbReference>
<feature type="active site" description="Charge relay system" evidence="6">
    <location>
        <position position="153"/>
    </location>
</feature>
<keyword evidence="5 6" id="KW-0720">Serine protease</keyword>
<feature type="domain" description="Inhibitor I9" evidence="10">
    <location>
        <begin position="34"/>
        <end position="111"/>
    </location>
</feature>
<evidence type="ECO:0000256" key="4">
    <source>
        <dbReference type="ARBA" id="ARBA00022801"/>
    </source>
</evidence>
<protein>
    <submittedName>
        <fullName evidence="11">Related to subtilisin-like serine protease</fullName>
    </submittedName>
</protein>
<dbReference type="EMBL" id="ONZQ02000015">
    <property type="protein sequence ID" value="SPO06424.1"/>
    <property type="molecule type" value="Genomic_DNA"/>
</dbReference>
<dbReference type="SUPFAM" id="SSF54897">
    <property type="entry name" value="Protease propeptides/inhibitors"/>
    <property type="match status" value="1"/>
</dbReference>
<accession>A0AAE8N6P8</accession>